<dbReference type="InterPro" id="IPR050261">
    <property type="entry name" value="FrsA_esterase"/>
</dbReference>
<evidence type="ECO:0000256" key="2">
    <source>
        <dbReference type="ARBA" id="ARBA00022801"/>
    </source>
</evidence>
<dbReference type="InterPro" id="IPR008979">
    <property type="entry name" value="Galactose-bd-like_sf"/>
</dbReference>
<feature type="chain" id="PRO_5031084055" evidence="4">
    <location>
        <begin position="28"/>
        <end position="540"/>
    </location>
</feature>
<proteinExistence type="inferred from homology"/>
<dbReference type="Proteomes" id="UP000572635">
    <property type="component" value="Unassembled WGS sequence"/>
</dbReference>
<keyword evidence="4" id="KW-0732">Signal</keyword>
<organism evidence="6 7">
    <name type="scientific">Nocardiopsis composta</name>
    <dbReference type="NCBI Taxonomy" id="157465"/>
    <lineage>
        <taxon>Bacteria</taxon>
        <taxon>Bacillati</taxon>
        <taxon>Actinomycetota</taxon>
        <taxon>Actinomycetes</taxon>
        <taxon>Streptosporangiales</taxon>
        <taxon>Nocardiopsidaceae</taxon>
        <taxon>Nocardiopsis</taxon>
    </lineage>
</organism>
<keyword evidence="7" id="KW-1185">Reference proteome</keyword>
<dbReference type="PANTHER" id="PTHR22946:SF9">
    <property type="entry name" value="POLYKETIDE TRANSFERASE AF380"/>
    <property type="match status" value="1"/>
</dbReference>
<evidence type="ECO:0000256" key="4">
    <source>
        <dbReference type="SAM" id="SignalP"/>
    </source>
</evidence>
<evidence type="ECO:0000256" key="1">
    <source>
        <dbReference type="ARBA" id="ARBA00008645"/>
    </source>
</evidence>
<dbReference type="Gene3D" id="3.40.50.1820">
    <property type="entry name" value="alpha/beta hydrolase"/>
    <property type="match status" value="2"/>
</dbReference>
<feature type="domain" description="Xaa-Pro dipeptidyl-peptidase C-terminal" evidence="5">
    <location>
        <begin position="295"/>
        <end position="528"/>
    </location>
</feature>
<feature type="region of interest" description="Disordered" evidence="3">
    <location>
        <begin position="506"/>
        <end position="540"/>
    </location>
</feature>
<dbReference type="InterPro" id="IPR013736">
    <property type="entry name" value="Xaa-Pro_dipept_C"/>
</dbReference>
<comment type="caution">
    <text evidence="6">The sequence shown here is derived from an EMBL/GenBank/DDBJ whole genome shotgun (WGS) entry which is preliminary data.</text>
</comment>
<dbReference type="PANTHER" id="PTHR22946">
    <property type="entry name" value="DIENELACTONE HYDROLASE DOMAIN-CONTAINING PROTEIN-RELATED"/>
    <property type="match status" value="1"/>
</dbReference>
<evidence type="ECO:0000313" key="7">
    <source>
        <dbReference type="Proteomes" id="UP000572635"/>
    </source>
</evidence>
<dbReference type="InterPro" id="IPR029058">
    <property type="entry name" value="AB_hydrolase_fold"/>
</dbReference>
<dbReference type="GO" id="GO:0052689">
    <property type="term" value="F:carboxylic ester hydrolase activity"/>
    <property type="evidence" value="ECO:0007669"/>
    <property type="project" value="UniProtKB-ARBA"/>
</dbReference>
<gene>
    <name evidence="6" type="ORF">HDA36_005140</name>
</gene>
<dbReference type="SUPFAM" id="SSF49785">
    <property type="entry name" value="Galactose-binding domain-like"/>
    <property type="match status" value="1"/>
</dbReference>
<evidence type="ECO:0000313" key="6">
    <source>
        <dbReference type="EMBL" id="MBB5435056.1"/>
    </source>
</evidence>
<accession>A0A7W8VFY8</accession>
<reference evidence="6 7" key="1">
    <citation type="submission" date="2020-08" db="EMBL/GenBank/DDBJ databases">
        <title>Sequencing the genomes of 1000 actinobacteria strains.</title>
        <authorList>
            <person name="Klenk H.-P."/>
        </authorList>
    </citation>
    <scope>NUCLEOTIDE SEQUENCE [LARGE SCALE GENOMIC DNA]</scope>
    <source>
        <strain evidence="6 7">DSM 44551</strain>
    </source>
</reference>
<comment type="similarity">
    <text evidence="1">Belongs to the AB hydrolase superfamily.</text>
</comment>
<name>A0A7W8VFY8_9ACTN</name>
<keyword evidence="2" id="KW-0378">Hydrolase</keyword>
<dbReference type="InterPro" id="IPR000383">
    <property type="entry name" value="Xaa-Pro-like_dom"/>
</dbReference>
<evidence type="ECO:0000256" key="3">
    <source>
        <dbReference type="SAM" id="MobiDB-lite"/>
    </source>
</evidence>
<dbReference type="GO" id="GO:0008239">
    <property type="term" value="F:dipeptidyl-peptidase activity"/>
    <property type="evidence" value="ECO:0007669"/>
    <property type="project" value="InterPro"/>
</dbReference>
<dbReference type="RefSeq" id="WP_184396412.1">
    <property type="nucleotide sequence ID" value="NZ_BAAAJD010000008.1"/>
</dbReference>
<protein>
    <submittedName>
        <fullName evidence="6">Putative acyl esterase</fullName>
    </submittedName>
</protein>
<dbReference type="AlphaFoldDB" id="A0A7W8VFY8"/>
<dbReference type="EMBL" id="JACHDB010000001">
    <property type="protein sequence ID" value="MBB5435056.1"/>
    <property type="molecule type" value="Genomic_DNA"/>
</dbReference>
<dbReference type="Pfam" id="PF02129">
    <property type="entry name" value="Peptidase_S15"/>
    <property type="match status" value="1"/>
</dbReference>
<dbReference type="Gene3D" id="2.60.120.260">
    <property type="entry name" value="Galactose-binding domain-like"/>
    <property type="match status" value="1"/>
</dbReference>
<dbReference type="Pfam" id="PF08530">
    <property type="entry name" value="PepX_C"/>
    <property type="match status" value="1"/>
</dbReference>
<evidence type="ECO:0000259" key="5">
    <source>
        <dbReference type="SMART" id="SM00939"/>
    </source>
</evidence>
<feature type="signal peptide" evidence="4">
    <location>
        <begin position="1"/>
        <end position="27"/>
    </location>
</feature>
<dbReference type="SUPFAM" id="SSF53474">
    <property type="entry name" value="alpha/beta-Hydrolases"/>
    <property type="match status" value="1"/>
</dbReference>
<dbReference type="SMART" id="SM00939">
    <property type="entry name" value="PepX_C"/>
    <property type="match status" value="1"/>
</dbReference>
<sequence>MRAFRAACAAVLASLLAVALTAPPAHAGTGTDVEYQTITGHGGIDIPALVITPTGYEGPRPLLVMPSAWATNKLLYVGAAKKLAYESGYQVVSYTSRGFWNSGGGIEVAGPEDVADARAVIDWALENTDADPDRIGMAGISYGAGISLLTAAADDRVKAVGALSGWADLAESIYANETISYQAVELLIAAGHLTGNPGEKLLEMEREYRKGNVQPALDLAPERSVSTKLDAINANGTAVMIGHAWNDGIFPPGQMTDFYRELEGPKRLMLSAGDHATPEAFGAVGLPNETWEELNRWFDHHLKGEDNGVDAEDPVRVKPNNGRGDWASYPDWDAVSEGELAYGLSEPRRSWENWQSTGGLVEEAETGWNYRAGAGRGTTAESGTLLLSGALQQFADIPTGVSLPLVNRSYAGVWTGPALSEGTRVSGSPEATVTVTPSTADQSLYFYLYAVDKHGTGALVTHEPYTLRDAEPGTPATVDVEFEPVVWDVPAGHRLALVVDTKDARYTDSGARGESVEFTSPEDAPSGLTVPTAAPPSGAA</sequence>